<name>A0A1M6F715_9FIRM</name>
<feature type="transmembrane region" description="Helical" evidence="6">
    <location>
        <begin position="180"/>
        <end position="203"/>
    </location>
</feature>
<sequence length="301" mass="31700">MTLAIGSLHLGLIYGLMALGIYISFKLLDIPDLTADGSFTLGLAVSAVMTTAGHPFLALLAAVVAGCIAGSITGFLQTKMKIHPILASIITMSGLYSVNLFIMGASSNVSLIGKDTMFTIIRSSLQGIDYNLIKSAIAIFMSLAIWGLLSLFFKTYIGLSIRATGNNEDMVRSSSINVDVVKTIALAISNGCIALSGAVISQFQGYADISSGVGILVIGLASVIIGEVFMGHRSVTLGLLSAIIGSTIYRLIIALALSSNVFPAYGLKLVSAVIVGIALSIPAIKEHMEFYRTRREDRKNA</sequence>
<dbReference type="GO" id="GO:0022857">
    <property type="term" value="F:transmembrane transporter activity"/>
    <property type="evidence" value="ECO:0007669"/>
    <property type="project" value="InterPro"/>
</dbReference>
<keyword evidence="5 6" id="KW-0472">Membrane</keyword>
<keyword evidence="3 6" id="KW-0812">Transmembrane</keyword>
<evidence type="ECO:0000256" key="3">
    <source>
        <dbReference type="ARBA" id="ARBA00022692"/>
    </source>
</evidence>
<gene>
    <name evidence="7" type="ORF">SAMN02745751_01376</name>
</gene>
<evidence type="ECO:0000256" key="1">
    <source>
        <dbReference type="ARBA" id="ARBA00004651"/>
    </source>
</evidence>
<feature type="transmembrane region" description="Helical" evidence="6">
    <location>
        <begin position="85"/>
        <end position="112"/>
    </location>
</feature>
<keyword evidence="4 6" id="KW-1133">Transmembrane helix</keyword>
<dbReference type="STRING" id="1121476.SAMN02745751_01376"/>
<feature type="transmembrane region" description="Helical" evidence="6">
    <location>
        <begin position="132"/>
        <end position="153"/>
    </location>
</feature>
<dbReference type="OrthoDB" id="9778389at2"/>
<keyword evidence="2" id="KW-1003">Cell membrane</keyword>
<dbReference type="AlphaFoldDB" id="A0A1M6F715"/>
<evidence type="ECO:0000256" key="4">
    <source>
        <dbReference type="ARBA" id="ARBA00022989"/>
    </source>
</evidence>
<evidence type="ECO:0000256" key="6">
    <source>
        <dbReference type="SAM" id="Phobius"/>
    </source>
</evidence>
<feature type="transmembrane region" description="Helical" evidence="6">
    <location>
        <begin position="264"/>
        <end position="284"/>
    </location>
</feature>
<comment type="subcellular location">
    <subcellularLocation>
        <location evidence="1">Cell membrane</location>
        <topology evidence="1">Multi-pass membrane protein</topology>
    </subcellularLocation>
</comment>
<evidence type="ECO:0000256" key="5">
    <source>
        <dbReference type="ARBA" id="ARBA00023136"/>
    </source>
</evidence>
<dbReference type="InterPro" id="IPR001851">
    <property type="entry name" value="ABC_transp_permease"/>
</dbReference>
<dbReference type="RefSeq" id="WP_073048845.1">
    <property type="nucleotide sequence ID" value="NZ_FQZL01000008.1"/>
</dbReference>
<accession>A0A1M6F715</accession>
<dbReference type="Pfam" id="PF02653">
    <property type="entry name" value="BPD_transp_2"/>
    <property type="match status" value="1"/>
</dbReference>
<organism evidence="7 8">
    <name type="scientific">Dethiosulfatibacter aminovorans DSM 17477</name>
    <dbReference type="NCBI Taxonomy" id="1121476"/>
    <lineage>
        <taxon>Bacteria</taxon>
        <taxon>Bacillati</taxon>
        <taxon>Bacillota</taxon>
        <taxon>Tissierellia</taxon>
        <taxon>Dethiosulfatibacter</taxon>
    </lineage>
</organism>
<evidence type="ECO:0000313" key="8">
    <source>
        <dbReference type="Proteomes" id="UP000184052"/>
    </source>
</evidence>
<keyword evidence="8" id="KW-1185">Reference proteome</keyword>
<dbReference type="CDD" id="cd06574">
    <property type="entry name" value="TM_PBP1_branched-chain-AA_like"/>
    <property type="match status" value="1"/>
</dbReference>
<evidence type="ECO:0000256" key="2">
    <source>
        <dbReference type="ARBA" id="ARBA00022475"/>
    </source>
</evidence>
<feature type="transmembrane region" description="Helical" evidence="6">
    <location>
        <begin position="56"/>
        <end position="76"/>
    </location>
</feature>
<evidence type="ECO:0000313" key="7">
    <source>
        <dbReference type="EMBL" id="SHI93495.1"/>
    </source>
</evidence>
<feature type="transmembrane region" description="Helical" evidence="6">
    <location>
        <begin position="237"/>
        <end position="258"/>
    </location>
</feature>
<proteinExistence type="predicted"/>
<dbReference type="PANTHER" id="PTHR32196">
    <property type="entry name" value="ABC TRANSPORTER PERMEASE PROTEIN YPHD-RELATED-RELATED"/>
    <property type="match status" value="1"/>
</dbReference>
<dbReference type="EMBL" id="FQZL01000008">
    <property type="protein sequence ID" value="SHI93495.1"/>
    <property type="molecule type" value="Genomic_DNA"/>
</dbReference>
<feature type="transmembrane region" description="Helical" evidence="6">
    <location>
        <begin position="7"/>
        <end position="25"/>
    </location>
</feature>
<dbReference type="PANTHER" id="PTHR32196:SF69">
    <property type="entry name" value="BRANCHED-CHAIN AMINO ACID TRANSPORT SYSTEM, PERMEASE PROTEIN"/>
    <property type="match status" value="1"/>
</dbReference>
<protein>
    <submittedName>
        <fullName evidence="7">Putative ABC transport system permease protein</fullName>
    </submittedName>
</protein>
<reference evidence="7 8" key="1">
    <citation type="submission" date="2016-11" db="EMBL/GenBank/DDBJ databases">
        <authorList>
            <person name="Jaros S."/>
            <person name="Januszkiewicz K."/>
            <person name="Wedrychowicz H."/>
        </authorList>
    </citation>
    <scope>NUCLEOTIDE SEQUENCE [LARGE SCALE GENOMIC DNA]</scope>
    <source>
        <strain evidence="7 8">DSM 17477</strain>
    </source>
</reference>
<dbReference type="GO" id="GO:0005886">
    <property type="term" value="C:plasma membrane"/>
    <property type="evidence" value="ECO:0007669"/>
    <property type="project" value="UniProtKB-SubCell"/>
</dbReference>
<feature type="transmembrane region" description="Helical" evidence="6">
    <location>
        <begin position="209"/>
        <end position="230"/>
    </location>
</feature>
<dbReference type="Proteomes" id="UP000184052">
    <property type="component" value="Unassembled WGS sequence"/>
</dbReference>